<dbReference type="AlphaFoldDB" id="A0A0G4HAE0"/>
<feature type="signal peptide" evidence="2">
    <location>
        <begin position="1"/>
        <end position="40"/>
    </location>
</feature>
<reference evidence="3" key="1">
    <citation type="submission" date="2014-11" db="EMBL/GenBank/DDBJ databases">
        <authorList>
            <person name="Otto D Thomas"/>
            <person name="Naeem Raeece"/>
        </authorList>
    </citation>
    <scope>NUCLEOTIDE SEQUENCE</scope>
</reference>
<gene>
    <name evidence="3" type="ORF">Cvel_6092</name>
</gene>
<feature type="chain" id="PRO_5005191169" description="ABC transmembrane type-1 domain-containing protein" evidence="2">
    <location>
        <begin position="41"/>
        <end position="280"/>
    </location>
</feature>
<evidence type="ECO:0000256" key="1">
    <source>
        <dbReference type="SAM" id="MobiDB-lite"/>
    </source>
</evidence>
<evidence type="ECO:0000313" key="3">
    <source>
        <dbReference type="EMBL" id="CEM40946.1"/>
    </source>
</evidence>
<protein>
    <recommendedName>
        <fullName evidence="4">ABC transmembrane type-1 domain-containing protein</fullName>
    </recommendedName>
</protein>
<sequence length="280" mass="30562">MGSFEGCLFSFFARSFRRACCWRVSVLFLLLSLLSTAVSSSPAFLHNIPHRGTNAIAFLHNIPHRGSNAIAFLHNIPHRGTNFLHNIPHRGTNAIASQPRHRSATQRRAGGPMSLSRTPLYGSTAVGPAGEEREEIATGTATGAAERAEERSSSSSPSNAEDREEAVRQLGFALKGAGQVFFYQAVVTFLRASYLFYSTQKFPLQEFLHMINPSILCSLSLAAHRTIEETLEKKTSGTPVIKILTKIFRRAQRAVAIPATIALIKLCVEISTALKAAQSV</sequence>
<dbReference type="EMBL" id="CDMZ01002137">
    <property type="protein sequence ID" value="CEM40946.1"/>
    <property type="molecule type" value="Genomic_DNA"/>
</dbReference>
<evidence type="ECO:0000256" key="2">
    <source>
        <dbReference type="SAM" id="SignalP"/>
    </source>
</evidence>
<evidence type="ECO:0008006" key="4">
    <source>
        <dbReference type="Google" id="ProtNLM"/>
    </source>
</evidence>
<name>A0A0G4HAE0_9ALVE</name>
<organism evidence="3">
    <name type="scientific">Chromera velia CCMP2878</name>
    <dbReference type="NCBI Taxonomy" id="1169474"/>
    <lineage>
        <taxon>Eukaryota</taxon>
        <taxon>Sar</taxon>
        <taxon>Alveolata</taxon>
        <taxon>Colpodellida</taxon>
        <taxon>Chromeraceae</taxon>
        <taxon>Chromera</taxon>
    </lineage>
</organism>
<keyword evidence="2" id="KW-0732">Signal</keyword>
<dbReference type="VEuPathDB" id="CryptoDB:Cvel_6092"/>
<proteinExistence type="predicted"/>
<accession>A0A0G4HAE0</accession>
<feature type="region of interest" description="Disordered" evidence="1">
    <location>
        <begin position="92"/>
        <end position="163"/>
    </location>
</feature>